<evidence type="ECO:0000256" key="1">
    <source>
        <dbReference type="SAM" id="Coils"/>
    </source>
</evidence>
<dbReference type="InterPro" id="IPR018306">
    <property type="entry name" value="Phage_T5_Orf172_DNA-bd"/>
</dbReference>
<name>A0AAD5U0G3_9FUNG</name>
<evidence type="ECO:0000313" key="3">
    <source>
        <dbReference type="EMBL" id="KAJ3214030.1"/>
    </source>
</evidence>
<evidence type="ECO:0000259" key="2">
    <source>
        <dbReference type="Pfam" id="PF10544"/>
    </source>
</evidence>
<comment type="caution">
    <text evidence="3">The sequence shown here is derived from an EMBL/GenBank/DDBJ whole genome shotgun (WGS) entry which is preliminary data.</text>
</comment>
<reference evidence="3" key="1">
    <citation type="submission" date="2020-05" db="EMBL/GenBank/DDBJ databases">
        <title>Phylogenomic resolution of chytrid fungi.</title>
        <authorList>
            <person name="Stajich J.E."/>
            <person name="Amses K."/>
            <person name="Simmons R."/>
            <person name="Seto K."/>
            <person name="Myers J."/>
            <person name="Bonds A."/>
            <person name="Quandt C.A."/>
            <person name="Barry K."/>
            <person name="Liu P."/>
            <person name="Grigoriev I."/>
            <person name="Longcore J.E."/>
            <person name="James T.Y."/>
        </authorList>
    </citation>
    <scope>NUCLEOTIDE SEQUENCE</scope>
    <source>
        <strain evidence="3">JEL0476</strain>
    </source>
</reference>
<organism evidence="3 4">
    <name type="scientific">Clydaea vesicula</name>
    <dbReference type="NCBI Taxonomy" id="447962"/>
    <lineage>
        <taxon>Eukaryota</taxon>
        <taxon>Fungi</taxon>
        <taxon>Fungi incertae sedis</taxon>
        <taxon>Chytridiomycota</taxon>
        <taxon>Chytridiomycota incertae sedis</taxon>
        <taxon>Chytridiomycetes</taxon>
        <taxon>Lobulomycetales</taxon>
        <taxon>Lobulomycetaceae</taxon>
        <taxon>Clydaea</taxon>
    </lineage>
</organism>
<dbReference type="Proteomes" id="UP001211065">
    <property type="component" value="Unassembled WGS sequence"/>
</dbReference>
<dbReference type="Pfam" id="PF10544">
    <property type="entry name" value="T5orf172"/>
    <property type="match status" value="1"/>
</dbReference>
<evidence type="ECO:0000313" key="4">
    <source>
        <dbReference type="Proteomes" id="UP001211065"/>
    </source>
</evidence>
<keyword evidence="1" id="KW-0175">Coiled coil</keyword>
<feature type="coiled-coil region" evidence="1">
    <location>
        <begin position="23"/>
        <end position="79"/>
    </location>
</feature>
<keyword evidence="4" id="KW-1185">Reference proteome</keyword>
<accession>A0AAD5U0G3</accession>
<feature type="domain" description="Bacteriophage T5 Orf172 DNA-binding" evidence="2">
    <location>
        <begin position="103"/>
        <end position="184"/>
    </location>
</feature>
<proteinExistence type="predicted"/>
<dbReference type="AlphaFoldDB" id="A0AAD5U0G3"/>
<sequence>MQNFKNVFKSITSKQDSFTDDDKENLLQQLHDTQQKLRETELLAQQKLKEVELIAANELSDAQQKLKEVELIAANEKKEKELMAAKLNSWKLKKYDKVVSCGSLYVLKTDSDDFYKIGKTKELKKRLAAHQTSNEADIQTLLNFDSCNPDLLEKCVHFCLDRYRSNSNREFFECDLPFIKNVVDILGHALDTIKSSYPNITRTELINILLQKLHFNHSEIDPHLSLSTQENLPAPSAPPQDSLYDFLLNNSSFVFKKSEFTFLEDVRLAYSATLERDIRRLDHAVFLKVNQEWKVEKLDFCKFCKNIYKRGCCNQYQRGENTKRATIKNMLYCKNSI</sequence>
<protein>
    <recommendedName>
        <fullName evidence="2">Bacteriophage T5 Orf172 DNA-binding domain-containing protein</fullName>
    </recommendedName>
</protein>
<dbReference type="EMBL" id="JADGJW010000656">
    <property type="protein sequence ID" value="KAJ3214030.1"/>
    <property type="molecule type" value="Genomic_DNA"/>
</dbReference>
<gene>
    <name evidence="3" type="ORF">HK099_007063</name>
</gene>